<sequence length="79" mass="8360">MGGKHADPYGLYRGDGPISAPLAAKTGVTSDDLAILRRSMQLMFEPVARPDAPRWRCAACTSSPTTTFSASSPPRCCST</sequence>
<dbReference type="EMBL" id="RFFG01000010">
    <property type="protein sequence ID" value="RMI46181.1"/>
    <property type="molecule type" value="Genomic_DNA"/>
</dbReference>
<dbReference type="RefSeq" id="WP_147481421.1">
    <property type="nucleotide sequence ID" value="NZ_JBHSKC010000013.1"/>
</dbReference>
<dbReference type="Proteomes" id="UP000282674">
    <property type="component" value="Unassembled WGS sequence"/>
</dbReference>
<organism evidence="1 2">
    <name type="scientific">Actinomadura harenae</name>
    <dbReference type="NCBI Taxonomy" id="2483351"/>
    <lineage>
        <taxon>Bacteria</taxon>
        <taxon>Bacillati</taxon>
        <taxon>Actinomycetota</taxon>
        <taxon>Actinomycetes</taxon>
        <taxon>Streptosporangiales</taxon>
        <taxon>Thermomonosporaceae</taxon>
        <taxon>Actinomadura</taxon>
    </lineage>
</organism>
<keyword evidence="2" id="KW-1185">Reference proteome</keyword>
<proteinExistence type="predicted"/>
<evidence type="ECO:0000313" key="1">
    <source>
        <dbReference type="EMBL" id="RMI46181.1"/>
    </source>
</evidence>
<name>A0A3M2M9N4_9ACTN</name>
<accession>A0A3M2M9N4</accession>
<evidence type="ECO:0000313" key="2">
    <source>
        <dbReference type="Proteomes" id="UP000282674"/>
    </source>
</evidence>
<reference evidence="1 2" key="1">
    <citation type="submission" date="2018-10" db="EMBL/GenBank/DDBJ databases">
        <title>Isolation from soil.</title>
        <authorList>
            <person name="Hu J."/>
        </authorList>
    </citation>
    <scope>NUCLEOTIDE SEQUENCE [LARGE SCALE GENOMIC DNA]</scope>
    <source>
        <strain evidence="1 2">NEAU-Ht49</strain>
    </source>
</reference>
<gene>
    <name evidence="1" type="ORF">EBO15_08180</name>
</gene>
<dbReference type="OrthoDB" id="9776792at2"/>
<dbReference type="AlphaFoldDB" id="A0A3M2M9N4"/>
<comment type="caution">
    <text evidence="1">The sequence shown here is derived from an EMBL/GenBank/DDBJ whole genome shotgun (WGS) entry which is preliminary data.</text>
</comment>
<protein>
    <submittedName>
        <fullName evidence="1">Uncharacterized protein</fullName>
    </submittedName>
</protein>